<dbReference type="InterPro" id="IPR036390">
    <property type="entry name" value="WH_DNA-bd_sf"/>
</dbReference>
<evidence type="ECO:0000313" key="6">
    <source>
        <dbReference type="EMBL" id="OGK31590.1"/>
    </source>
</evidence>
<keyword evidence="2" id="KW-0805">Transcription regulation</keyword>
<protein>
    <recommendedName>
        <fullName evidence="5">Heat-inducible transcription repressor HrcA C-terminal domain-containing protein</fullName>
    </recommendedName>
</protein>
<comment type="caution">
    <text evidence="6">The sequence shown here is derived from an EMBL/GenBank/DDBJ whole genome shotgun (WGS) entry which is preliminary data.</text>
</comment>
<evidence type="ECO:0000256" key="4">
    <source>
        <dbReference type="ARBA" id="ARBA00023163"/>
    </source>
</evidence>
<dbReference type="AlphaFoldDB" id="A0A1F7HK34"/>
<proteinExistence type="predicted"/>
<accession>A0A1F7HK34</accession>
<dbReference type="InterPro" id="IPR021153">
    <property type="entry name" value="HrcA_C"/>
</dbReference>
<dbReference type="PANTHER" id="PTHR34824:SF1">
    <property type="entry name" value="HEAT-INDUCIBLE TRANSCRIPTION REPRESSOR HRCA"/>
    <property type="match status" value="1"/>
</dbReference>
<dbReference type="Gene3D" id="1.10.10.10">
    <property type="entry name" value="Winged helix-like DNA-binding domain superfamily/Winged helix DNA-binding domain"/>
    <property type="match status" value="1"/>
</dbReference>
<evidence type="ECO:0000259" key="5">
    <source>
        <dbReference type="Pfam" id="PF01628"/>
    </source>
</evidence>
<organism evidence="6 7">
    <name type="scientific">Candidatus Roizmanbacteria bacterium RIFCSPHIGHO2_12_FULL_33_9</name>
    <dbReference type="NCBI Taxonomy" id="1802045"/>
    <lineage>
        <taxon>Bacteria</taxon>
        <taxon>Candidatus Roizmaniibacteriota</taxon>
    </lineage>
</organism>
<dbReference type="Pfam" id="PF01628">
    <property type="entry name" value="HrcA"/>
    <property type="match status" value="1"/>
</dbReference>
<sequence>MEDLTARQIDILKAVITEYSESGLPIGSEILEKKYKLGVSPATVRNEMVQLAKKGYLSKSYFSSGRIPSAKGFRFYINNLMEEKILPTTDEIAYKNSIWDDRKDAQKLLSHATKILAQKTNLLALAATDAGDLYYSGVGNLLAIDEFININTSRSLFDILDKLDYWGKIIERALGEENEIFYMLGEDGFSDPILEECGSIFGEFDTDNFKGIIGVVGPKRMYYESLTPQVKYFSDLIEKVIQDKKV</sequence>
<keyword evidence="4" id="KW-0804">Transcription</keyword>
<keyword evidence="3" id="KW-0346">Stress response</keyword>
<evidence type="ECO:0000256" key="2">
    <source>
        <dbReference type="ARBA" id="ARBA00023015"/>
    </source>
</evidence>
<evidence type="ECO:0000256" key="3">
    <source>
        <dbReference type="ARBA" id="ARBA00023016"/>
    </source>
</evidence>
<dbReference type="Gene3D" id="3.30.450.40">
    <property type="match status" value="1"/>
</dbReference>
<dbReference type="InterPro" id="IPR002571">
    <property type="entry name" value="HrcA"/>
</dbReference>
<dbReference type="EMBL" id="MFZV01000003">
    <property type="protein sequence ID" value="OGK31590.1"/>
    <property type="molecule type" value="Genomic_DNA"/>
</dbReference>
<keyword evidence="1" id="KW-0678">Repressor</keyword>
<dbReference type="GO" id="GO:0045892">
    <property type="term" value="P:negative regulation of DNA-templated transcription"/>
    <property type="evidence" value="ECO:0007669"/>
    <property type="project" value="TreeGrafter"/>
</dbReference>
<name>A0A1F7HK34_9BACT</name>
<reference evidence="6 7" key="1">
    <citation type="journal article" date="2016" name="Nat. Commun.">
        <title>Thousands of microbial genomes shed light on interconnected biogeochemical processes in an aquifer system.</title>
        <authorList>
            <person name="Anantharaman K."/>
            <person name="Brown C.T."/>
            <person name="Hug L.A."/>
            <person name="Sharon I."/>
            <person name="Castelle C.J."/>
            <person name="Probst A.J."/>
            <person name="Thomas B.C."/>
            <person name="Singh A."/>
            <person name="Wilkins M.J."/>
            <person name="Karaoz U."/>
            <person name="Brodie E.L."/>
            <person name="Williams K.H."/>
            <person name="Hubbard S.S."/>
            <person name="Banfield J.F."/>
        </authorList>
    </citation>
    <scope>NUCLEOTIDE SEQUENCE [LARGE SCALE GENOMIC DNA]</scope>
</reference>
<dbReference type="InterPro" id="IPR036388">
    <property type="entry name" value="WH-like_DNA-bd_sf"/>
</dbReference>
<dbReference type="GO" id="GO:0003677">
    <property type="term" value="F:DNA binding"/>
    <property type="evidence" value="ECO:0007669"/>
    <property type="project" value="InterPro"/>
</dbReference>
<dbReference type="InterPro" id="IPR029016">
    <property type="entry name" value="GAF-like_dom_sf"/>
</dbReference>
<dbReference type="Proteomes" id="UP000177199">
    <property type="component" value="Unassembled WGS sequence"/>
</dbReference>
<feature type="domain" description="Heat-inducible transcription repressor HrcA C-terminal" evidence="5">
    <location>
        <begin position="98"/>
        <end position="225"/>
    </location>
</feature>
<gene>
    <name evidence="6" type="ORF">A3F29_01405</name>
</gene>
<dbReference type="PANTHER" id="PTHR34824">
    <property type="entry name" value="HEAT-INDUCIBLE TRANSCRIPTION REPRESSOR HRCA"/>
    <property type="match status" value="1"/>
</dbReference>
<evidence type="ECO:0000256" key="1">
    <source>
        <dbReference type="ARBA" id="ARBA00022491"/>
    </source>
</evidence>
<dbReference type="SUPFAM" id="SSF46785">
    <property type="entry name" value="Winged helix' DNA-binding domain"/>
    <property type="match status" value="1"/>
</dbReference>
<evidence type="ECO:0000313" key="7">
    <source>
        <dbReference type="Proteomes" id="UP000177199"/>
    </source>
</evidence>
<dbReference type="SUPFAM" id="SSF55781">
    <property type="entry name" value="GAF domain-like"/>
    <property type="match status" value="1"/>
</dbReference>